<dbReference type="RefSeq" id="WP_090039012.1">
    <property type="nucleotide sequence ID" value="NZ_FOKI01000004.1"/>
</dbReference>
<gene>
    <name evidence="3" type="ORF">SAMN04488528_1004159</name>
</gene>
<reference evidence="3 4" key="1">
    <citation type="submission" date="2016-10" db="EMBL/GenBank/DDBJ databases">
        <authorList>
            <person name="de Groot N.N."/>
        </authorList>
    </citation>
    <scope>NUCLEOTIDE SEQUENCE [LARGE SCALE GENOMIC DNA]</scope>
    <source>
        <strain evidence="3 4">DSM 12271</strain>
    </source>
</reference>
<dbReference type="STRING" id="84698.SAMN04488528_1004159"/>
<organism evidence="3 4">
    <name type="scientific">Clostridium frigidicarnis</name>
    <dbReference type="NCBI Taxonomy" id="84698"/>
    <lineage>
        <taxon>Bacteria</taxon>
        <taxon>Bacillati</taxon>
        <taxon>Bacillota</taxon>
        <taxon>Clostridia</taxon>
        <taxon>Eubacteriales</taxon>
        <taxon>Clostridiaceae</taxon>
        <taxon>Clostridium</taxon>
    </lineage>
</organism>
<dbReference type="InterPro" id="IPR012340">
    <property type="entry name" value="NA-bd_OB-fold"/>
</dbReference>
<dbReference type="Gene3D" id="2.40.50.140">
    <property type="entry name" value="Nucleic acid-binding proteins"/>
    <property type="match status" value="2"/>
</dbReference>
<dbReference type="InterPro" id="IPR003029">
    <property type="entry name" value="S1_domain"/>
</dbReference>
<proteinExistence type="inferred from homology"/>
<evidence type="ECO:0000256" key="1">
    <source>
        <dbReference type="PIRNR" id="PIRNR012524"/>
    </source>
</evidence>
<protein>
    <recommendedName>
        <fullName evidence="2">S1 motif domain-containing protein</fullName>
    </recommendedName>
</protein>
<dbReference type="Proteomes" id="UP000198619">
    <property type="component" value="Unassembled WGS sequence"/>
</dbReference>
<accession>A0A1I0W9C8</accession>
<feature type="domain" description="S1 motif" evidence="2">
    <location>
        <begin position="148"/>
        <end position="209"/>
    </location>
</feature>
<dbReference type="PANTHER" id="PTHR37296">
    <property type="entry name" value="CONSERVED VIRULENCE FACTOR B"/>
    <property type="match status" value="1"/>
</dbReference>
<name>A0A1I0W9C8_9CLOT</name>
<evidence type="ECO:0000313" key="4">
    <source>
        <dbReference type="Proteomes" id="UP000198619"/>
    </source>
</evidence>
<dbReference type="SUPFAM" id="SSF50249">
    <property type="entry name" value="Nucleic acid-binding proteins"/>
    <property type="match status" value="1"/>
</dbReference>
<dbReference type="Gene3D" id="1.10.10.10">
    <property type="entry name" value="Winged helix-like DNA-binding domain superfamily/Winged helix DNA-binding domain"/>
    <property type="match status" value="1"/>
</dbReference>
<sequence length="279" mass="32133">MINIGQFNILKVARTAEFGYYLTIDGNKSDDDILLPTKSALERELNVDDEVEAFIYRDSKDRLIATLKTPYAKVGDVSYLEVVDTTTFGAFLDIGLERDVFVPHREQKYKLKKGEKYLFYLYVDKTDRIAATTDIDGFLETNTDYVVGDDTYGIVYDIQQCGNILVAIEGKYRGIVLKSEYYTYVNMGEELKLTVKKFYEDDRIGLTTRKRKLEERDLIQEKILNYLKENGGVMSYNDKSSADDIRRDFNTSKNYFKIALGGLMKKKLITQDENGTKLL</sequence>
<dbReference type="Pfam" id="PF13509">
    <property type="entry name" value="S1_2"/>
    <property type="match status" value="2"/>
</dbReference>
<evidence type="ECO:0000259" key="2">
    <source>
        <dbReference type="PROSITE" id="PS50126"/>
    </source>
</evidence>
<dbReference type="PIRSF" id="PIRSF012524">
    <property type="entry name" value="YitL_S1"/>
    <property type="match status" value="1"/>
</dbReference>
<dbReference type="InterPro" id="IPR014464">
    <property type="entry name" value="CvfB_fam"/>
</dbReference>
<keyword evidence="4" id="KW-1185">Reference proteome</keyword>
<dbReference type="SMART" id="SM00316">
    <property type="entry name" value="S1"/>
    <property type="match status" value="3"/>
</dbReference>
<dbReference type="PANTHER" id="PTHR37296:SF1">
    <property type="entry name" value="CONSERVED VIRULENCE FACTOR B"/>
    <property type="match status" value="1"/>
</dbReference>
<dbReference type="EMBL" id="FOKI01000004">
    <property type="protein sequence ID" value="SFA85329.1"/>
    <property type="molecule type" value="Genomic_DNA"/>
</dbReference>
<dbReference type="InterPro" id="IPR039566">
    <property type="entry name" value="CvfB_S1_st"/>
</dbReference>
<comment type="similarity">
    <text evidence="1">Belongs to the CvfB family.</text>
</comment>
<dbReference type="InterPro" id="IPR036388">
    <property type="entry name" value="WH-like_DNA-bd_sf"/>
</dbReference>
<dbReference type="PROSITE" id="PS50126">
    <property type="entry name" value="S1"/>
    <property type="match status" value="1"/>
</dbReference>
<dbReference type="InterPro" id="IPR040764">
    <property type="entry name" value="CvfB_WH"/>
</dbReference>
<dbReference type="Pfam" id="PF17783">
    <property type="entry name" value="WHD_CvfB"/>
    <property type="match status" value="1"/>
</dbReference>
<dbReference type="OrthoDB" id="9801597at2"/>
<dbReference type="AlphaFoldDB" id="A0A1I0W9C8"/>
<evidence type="ECO:0000313" key="3">
    <source>
        <dbReference type="EMBL" id="SFA85329.1"/>
    </source>
</evidence>
<dbReference type="GO" id="GO:0003676">
    <property type="term" value="F:nucleic acid binding"/>
    <property type="evidence" value="ECO:0007669"/>
    <property type="project" value="InterPro"/>
</dbReference>